<reference evidence="1" key="1">
    <citation type="submission" date="2022-01" db="EMBL/GenBank/DDBJ databases">
        <title>Draft genome of Methanogenium marinum DSM 15558.</title>
        <authorList>
            <person name="Chen S.-C."/>
            <person name="You Y.-T."/>
        </authorList>
    </citation>
    <scope>NUCLEOTIDE SEQUENCE</scope>
    <source>
        <strain evidence="1">DSM 15558</strain>
    </source>
</reference>
<gene>
    <name evidence="1" type="ORF">L0665_03325</name>
</gene>
<evidence type="ECO:0000313" key="2">
    <source>
        <dbReference type="Proteomes" id="UP001143747"/>
    </source>
</evidence>
<protein>
    <submittedName>
        <fullName evidence="1">Type II toxin-antitoxin system PemK/MazF family toxin</fullName>
    </submittedName>
</protein>
<dbReference type="Pfam" id="PF02452">
    <property type="entry name" value="PemK_toxin"/>
    <property type="match status" value="1"/>
</dbReference>
<keyword evidence="2" id="KW-1185">Reference proteome</keyword>
<dbReference type="GO" id="GO:0003677">
    <property type="term" value="F:DNA binding"/>
    <property type="evidence" value="ECO:0007669"/>
    <property type="project" value="InterPro"/>
</dbReference>
<dbReference type="Gene3D" id="2.30.30.110">
    <property type="match status" value="1"/>
</dbReference>
<proteinExistence type="predicted"/>
<comment type="caution">
    <text evidence="1">The sequence shown here is derived from an EMBL/GenBank/DDBJ whole genome shotgun (WGS) entry which is preliminary data.</text>
</comment>
<organism evidence="1 2">
    <name type="scientific">Methanogenium marinum</name>
    <dbReference type="NCBI Taxonomy" id="348610"/>
    <lineage>
        <taxon>Archaea</taxon>
        <taxon>Methanobacteriati</taxon>
        <taxon>Methanobacteriota</taxon>
        <taxon>Stenosarchaea group</taxon>
        <taxon>Methanomicrobia</taxon>
        <taxon>Methanomicrobiales</taxon>
        <taxon>Methanomicrobiaceae</taxon>
        <taxon>Methanogenium</taxon>
    </lineage>
</organism>
<sequence>MKGCRQGDIILAPFRLGNSTYTRPLVILSVGEKGEIHVCPVTSRPPSDSPALECSIQHFREGGLDLFESSYILIHKQGTISERSIRHKKGSLEPDYFRTVLENVTYFNNCPKNSCMKTTKKQQRWG</sequence>
<evidence type="ECO:0000313" key="1">
    <source>
        <dbReference type="EMBL" id="MDE4907642.1"/>
    </source>
</evidence>
<dbReference type="EMBL" id="JAKELO010000002">
    <property type="protein sequence ID" value="MDE4907642.1"/>
    <property type="molecule type" value="Genomic_DNA"/>
</dbReference>
<dbReference type="InterPro" id="IPR011067">
    <property type="entry name" value="Plasmid_toxin/cell-grow_inhib"/>
</dbReference>
<accession>A0A9Q4KTD7</accession>
<dbReference type="SUPFAM" id="SSF50118">
    <property type="entry name" value="Cell growth inhibitor/plasmid maintenance toxic component"/>
    <property type="match status" value="1"/>
</dbReference>
<dbReference type="RefSeq" id="WP_274924290.1">
    <property type="nucleotide sequence ID" value="NZ_JAKELO010000002.1"/>
</dbReference>
<dbReference type="InterPro" id="IPR003477">
    <property type="entry name" value="PemK-like"/>
</dbReference>
<dbReference type="AlphaFoldDB" id="A0A9Q4KTD7"/>
<dbReference type="Proteomes" id="UP001143747">
    <property type="component" value="Unassembled WGS sequence"/>
</dbReference>
<name>A0A9Q4KTD7_9EURY</name>